<dbReference type="EMBL" id="AXUN02000064">
    <property type="protein sequence ID" value="ETA81792.1"/>
    <property type="molecule type" value="Genomic_DNA"/>
</dbReference>
<evidence type="ECO:0000256" key="4">
    <source>
        <dbReference type="ARBA" id="ARBA00022643"/>
    </source>
</evidence>
<organism evidence="10 11">
    <name type="scientific">Youngiibacter fragilis 232.1</name>
    <dbReference type="NCBI Taxonomy" id="994573"/>
    <lineage>
        <taxon>Bacteria</taxon>
        <taxon>Bacillati</taxon>
        <taxon>Bacillota</taxon>
        <taxon>Clostridia</taxon>
        <taxon>Eubacteriales</taxon>
        <taxon>Clostridiaceae</taxon>
        <taxon>Youngiibacter</taxon>
    </lineage>
</organism>
<evidence type="ECO:0000313" key="10">
    <source>
        <dbReference type="EMBL" id="ETA81792.1"/>
    </source>
</evidence>
<dbReference type="AlphaFoldDB" id="V7IAA8"/>
<feature type="transmembrane region" description="Helical" evidence="9">
    <location>
        <begin position="195"/>
        <end position="223"/>
    </location>
</feature>
<dbReference type="Pfam" id="PF03116">
    <property type="entry name" value="NQR2_RnfD_RnfE"/>
    <property type="match status" value="1"/>
</dbReference>
<dbReference type="GO" id="GO:0005886">
    <property type="term" value="C:plasma membrane"/>
    <property type="evidence" value="ECO:0007669"/>
    <property type="project" value="TreeGrafter"/>
</dbReference>
<keyword evidence="7 9" id="KW-1133">Transmembrane helix</keyword>
<dbReference type="PANTHER" id="PTHR30578:SF0">
    <property type="entry name" value="ION-TRANSLOCATING OXIDOREDUCTASE COMPLEX SUBUNIT D"/>
    <property type="match status" value="1"/>
</dbReference>
<dbReference type="PANTHER" id="PTHR30578">
    <property type="entry name" value="ELECTRON TRANSPORT COMPLEX PROTEIN RNFD"/>
    <property type="match status" value="1"/>
</dbReference>
<evidence type="ECO:0000313" key="11">
    <source>
        <dbReference type="Proteomes" id="UP000017747"/>
    </source>
</evidence>
<name>V7IAA8_9CLOT</name>
<keyword evidence="11" id="KW-1185">Reference proteome</keyword>
<dbReference type="OrthoDB" id="9776359at2"/>
<dbReference type="Proteomes" id="UP000017747">
    <property type="component" value="Unassembled WGS sequence"/>
</dbReference>
<evidence type="ECO:0000256" key="3">
    <source>
        <dbReference type="ARBA" id="ARBA00022630"/>
    </source>
</evidence>
<accession>V7IAA8</accession>
<keyword evidence="5 9" id="KW-0812">Transmembrane</keyword>
<dbReference type="RefSeq" id="WP_023387508.1">
    <property type="nucleotide sequence ID" value="NZ_AXUN02000064.1"/>
</dbReference>
<feature type="transmembrane region" description="Helical" evidence="9">
    <location>
        <begin position="165"/>
        <end position="183"/>
    </location>
</feature>
<comment type="caution">
    <text evidence="10">The sequence shown here is derived from an EMBL/GenBank/DDBJ whole genome shotgun (WGS) entry which is preliminary data.</text>
</comment>
<keyword evidence="8 9" id="KW-0472">Membrane</keyword>
<proteinExistence type="predicted"/>
<dbReference type="PATRIC" id="fig|994573.3.peg.844"/>
<evidence type="ECO:0000256" key="9">
    <source>
        <dbReference type="SAM" id="Phobius"/>
    </source>
</evidence>
<evidence type="ECO:0000256" key="6">
    <source>
        <dbReference type="ARBA" id="ARBA00022967"/>
    </source>
</evidence>
<gene>
    <name evidence="10" type="ORF">T472_0204495</name>
</gene>
<evidence type="ECO:0000256" key="7">
    <source>
        <dbReference type="ARBA" id="ARBA00022989"/>
    </source>
</evidence>
<protein>
    <submittedName>
        <fullName evidence="10">NADH:ubiquinone oxidoreductase</fullName>
    </submittedName>
</protein>
<feature type="transmembrane region" description="Helical" evidence="9">
    <location>
        <begin position="126"/>
        <end position="145"/>
    </location>
</feature>
<dbReference type="GO" id="GO:0055085">
    <property type="term" value="P:transmembrane transport"/>
    <property type="evidence" value="ECO:0007669"/>
    <property type="project" value="InterPro"/>
</dbReference>
<evidence type="ECO:0000256" key="2">
    <source>
        <dbReference type="ARBA" id="ARBA00022553"/>
    </source>
</evidence>
<dbReference type="InterPro" id="IPR004338">
    <property type="entry name" value="NqrB/RnfD"/>
</dbReference>
<feature type="transmembrane region" description="Helical" evidence="9">
    <location>
        <begin position="23"/>
        <end position="41"/>
    </location>
</feature>
<keyword evidence="4" id="KW-0288">FMN</keyword>
<keyword evidence="10" id="KW-0830">Ubiquinone</keyword>
<feature type="transmembrane region" description="Helical" evidence="9">
    <location>
        <begin position="235"/>
        <end position="252"/>
    </location>
</feature>
<feature type="transmembrane region" description="Helical" evidence="9">
    <location>
        <begin position="96"/>
        <end position="114"/>
    </location>
</feature>
<keyword evidence="3" id="KW-0285">Flavoprotein</keyword>
<keyword evidence="1" id="KW-0813">Transport</keyword>
<dbReference type="STRING" id="994573.T472_0204495"/>
<evidence type="ECO:0000256" key="8">
    <source>
        <dbReference type="ARBA" id="ARBA00023136"/>
    </source>
</evidence>
<feature type="transmembrane region" description="Helical" evidence="9">
    <location>
        <begin position="259"/>
        <end position="278"/>
    </location>
</feature>
<dbReference type="eggNOG" id="COG4658">
    <property type="taxonomic scope" value="Bacteria"/>
</dbReference>
<sequence>MENRILTVASSPHIKSSLRVSTIMRDVLIALLLPAIAGVYFNGIEGLYLIAATIASAVVSELVFSKIMRRPHTLGDLSAVVTGLVTALVLPLSTPLWVAGISSLFAIIVVKCLFGGLGQNFMNPAVTGKIFVATAYGRLMTTVPFSSDDAMTRLIGQAGGNLGEASVAAIIIGGIYLILRGVIRARIPVTIIIISFLYSAIFLGDVTVLGLNASVYLAAFFLATDYASSATTNEGKLVFAAVIGVLGSLFIGKSGNAEGIYYAVILGNIFAPFIDTFFKGKVDTKKEANA</sequence>
<keyword evidence="2" id="KW-0597">Phosphoprotein</keyword>
<reference evidence="10 11" key="1">
    <citation type="journal article" date="2014" name="Genome Announc.">
        <title>Genome Sequence of Youngiibacter fragilis, the Type Strain of the Genus Youngiibacter.</title>
        <authorList>
            <person name="Wawrik C.B."/>
            <person name="Callaghan A.V."/>
            <person name="Stamps B.W."/>
            <person name="Wawrik B."/>
        </authorList>
    </citation>
    <scope>NUCLEOTIDE SEQUENCE [LARGE SCALE GENOMIC DNA]</scope>
    <source>
        <strain evidence="10 11">232.1</strain>
    </source>
</reference>
<keyword evidence="6" id="KW-1278">Translocase</keyword>
<evidence type="ECO:0000256" key="1">
    <source>
        <dbReference type="ARBA" id="ARBA00022448"/>
    </source>
</evidence>
<evidence type="ECO:0000256" key="5">
    <source>
        <dbReference type="ARBA" id="ARBA00022692"/>
    </source>
</evidence>